<organism evidence="2 3">
    <name type="scientific">Panagrolaimus davidi</name>
    <dbReference type="NCBI Taxonomy" id="227884"/>
    <lineage>
        <taxon>Eukaryota</taxon>
        <taxon>Metazoa</taxon>
        <taxon>Ecdysozoa</taxon>
        <taxon>Nematoda</taxon>
        <taxon>Chromadorea</taxon>
        <taxon>Rhabditida</taxon>
        <taxon>Tylenchina</taxon>
        <taxon>Panagrolaimomorpha</taxon>
        <taxon>Panagrolaimoidea</taxon>
        <taxon>Panagrolaimidae</taxon>
        <taxon>Panagrolaimus</taxon>
    </lineage>
</organism>
<dbReference type="Proteomes" id="UP000887578">
    <property type="component" value="Unplaced"/>
</dbReference>
<reference evidence="3" key="1">
    <citation type="submission" date="2022-11" db="UniProtKB">
        <authorList>
            <consortium name="WormBaseParasite"/>
        </authorList>
    </citation>
    <scope>IDENTIFICATION</scope>
</reference>
<keyword evidence="2" id="KW-1185">Reference proteome</keyword>
<evidence type="ECO:0000313" key="2">
    <source>
        <dbReference type="Proteomes" id="UP000887578"/>
    </source>
</evidence>
<accession>A0A914QBS9</accession>
<proteinExistence type="predicted"/>
<name>A0A914QBS9_9BILA</name>
<sequence>MVTVSAASPISSSRNNEATFDSNDFSNNENDRQIDLSQLFSDILQTFGNLKNILSMNRDSDGGDDREIYQSNDTSFRQNSANNFFNDILESRNDQPGPIAKLFSGSSGVCFKTCGFEDIQEAAKQIAFSNSVNIDDGNISVKPLIFSKSSPILLSNNSKMNGQPPIQPADDQTIILSG</sequence>
<evidence type="ECO:0000313" key="3">
    <source>
        <dbReference type="WBParaSite" id="PDA_v2.g28692.t1"/>
    </source>
</evidence>
<feature type="compositionally biased region" description="Polar residues" evidence="1">
    <location>
        <begin position="1"/>
        <end position="19"/>
    </location>
</feature>
<protein>
    <submittedName>
        <fullName evidence="3">Uncharacterized protein</fullName>
    </submittedName>
</protein>
<evidence type="ECO:0000256" key="1">
    <source>
        <dbReference type="SAM" id="MobiDB-lite"/>
    </source>
</evidence>
<feature type="region of interest" description="Disordered" evidence="1">
    <location>
        <begin position="1"/>
        <end position="27"/>
    </location>
</feature>
<dbReference type="AlphaFoldDB" id="A0A914QBS9"/>
<dbReference type="WBParaSite" id="PDA_v2.g28692.t1">
    <property type="protein sequence ID" value="PDA_v2.g28692.t1"/>
    <property type="gene ID" value="PDA_v2.g28692"/>
</dbReference>